<dbReference type="EMBL" id="VICE01000152">
    <property type="protein sequence ID" value="TQD39175.1"/>
    <property type="molecule type" value="Genomic_DNA"/>
</dbReference>
<evidence type="ECO:0000313" key="2">
    <source>
        <dbReference type="Proteomes" id="UP000318212"/>
    </source>
</evidence>
<dbReference type="AlphaFoldDB" id="A0A507ZWP1"/>
<name>A0A507ZWP1_9GAMM</name>
<evidence type="ECO:0000313" key="1">
    <source>
        <dbReference type="EMBL" id="TQD39175.1"/>
    </source>
</evidence>
<sequence length="135" mass="14748">MDQKKCIGLKIELETQAEPQVVPLDRFFDGNDDEGSIGCNLVPHPGIPLFRDTLLGLLQRSDVTAVYALISELDPGDDSWPFTDTVLVAGNIQPEALTQALSALQPDYVTFADPDEIGEFGIHPPVVQGVTAWWD</sequence>
<gene>
    <name evidence="1" type="ORF">FKV25_15695</name>
</gene>
<dbReference type="RefSeq" id="WP_141519728.1">
    <property type="nucleotide sequence ID" value="NZ_VICE01000152.1"/>
</dbReference>
<accession>A0A507ZWP1</accession>
<dbReference type="Proteomes" id="UP000318212">
    <property type="component" value="Unassembled WGS sequence"/>
</dbReference>
<protein>
    <submittedName>
        <fullName evidence="1">Uncharacterized protein</fullName>
    </submittedName>
</protein>
<proteinExistence type="predicted"/>
<organism evidence="1 2">
    <name type="scientific">Marilutibacter aestuarii</name>
    <dbReference type="NCBI Taxonomy" id="1706195"/>
    <lineage>
        <taxon>Bacteria</taxon>
        <taxon>Pseudomonadati</taxon>
        <taxon>Pseudomonadota</taxon>
        <taxon>Gammaproteobacteria</taxon>
        <taxon>Lysobacterales</taxon>
        <taxon>Lysobacteraceae</taxon>
        <taxon>Marilutibacter</taxon>
    </lineage>
</organism>
<keyword evidence="2" id="KW-1185">Reference proteome</keyword>
<comment type="caution">
    <text evidence="1">The sequence shown here is derived from an EMBL/GenBank/DDBJ whole genome shotgun (WGS) entry which is preliminary data.</text>
</comment>
<dbReference type="OrthoDB" id="7013010at2"/>
<reference evidence="1 2" key="1">
    <citation type="submission" date="2019-06" db="EMBL/GenBank/DDBJ databases">
        <title>Lysobacter alkalisoli sp. nov. isolated from saline soil.</title>
        <authorList>
            <person name="Sun J.-Q."/>
            <person name="Xu L."/>
        </authorList>
    </citation>
    <scope>NUCLEOTIDE SEQUENCE [LARGE SCALE GENOMIC DNA]</scope>
    <source>
        <strain evidence="1 2">JCM 31130</strain>
    </source>
</reference>